<reference evidence="8 9" key="1">
    <citation type="submission" date="2010-08" db="EMBL/GenBank/DDBJ databases">
        <authorList>
            <person name="Durkin A.S."/>
            <person name="Madupu R."/>
            <person name="Torralba M."/>
            <person name="Gillis M."/>
            <person name="Methe B."/>
            <person name="Sutton G."/>
            <person name="Nelson K.E."/>
        </authorList>
    </citation>
    <scope>NUCLEOTIDE SEQUENCE [LARGE SCALE GENOMIC DNA]</scope>
    <source>
        <strain evidence="8 9">PB189-T1-4</strain>
    </source>
</reference>
<gene>
    <name evidence="8" type="ORF">HMPREF9248_0858</name>
</gene>
<keyword evidence="2" id="KW-1003">Cell membrane</keyword>
<dbReference type="PANTHER" id="PTHR23513:SF6">
    <property type="entry name" value="MAJOR FACILITATOR SUPERFAMILY ASSOCIATED DOMAIN-CONTAINING PROTEIN"/>
    <property type="match status" value="1"/>
</dbReference>
<feature type="transmembrane region" description="Helical" evidence="6">
    <location>
        <begin position="70"/>
        <end position="91"/>
    </location>
</feature>
<feature type="transmembrane region" description="Helical" evidence="6">
    <location>
        <begin position="409"/>
        <end position="430"/>
    </location>
</feature>
<comment type="subcellular location">
    <subcellularLocation>
        <location evidence="1">Cell membrane</location>
        <topology evidence="1">Multi-pass membrane protein</topology>
    </subcellularLocation>
</comment>
<evidence type="ECO:0000256" key="1">
    <source>
        <dbReference type="ARBA" id="ARBA00004651"/>
    </source>
</evidence>
<feature type="transmembrane region" description="Helical" evidence="6">
    <location>
        <begin position="319"/>
        <end position="337"/>
    </location>
</feature>
<dbReference type="Gene3D" id="1.20.1250.20">
    <property type="entry name" value="MFS general substrate transporter like domains"/>
    <property type="match status" value="1"/>
</dbReference>
<dbReference type="InterPro" id="IPR020846">
    <property type="entry name" value="MFS_dom"/>
</dbReference>
<evidence type="ECO:0000313" key="8">
    <source>
        <dbReference type="EMBL" id="EFL43980.1"/>
    </source>
</evidence>
<dbReference type="InterPro" id="IPR036259">
    <property type="entry name" value="MFS_trans_sf"/>
</dbReference>
<protein>
    <submittedName>
        <fullName evidence="8">Transporter, major facilitator family protein</fullName>
    </submittedName>
</protein>
<evidence type="ECO:0000256" key="2">
    <source>
        <dbReference type="ARBA" id="ARBA00022475"/>
    </source>
</evidence>
<organism evidence="8 9">
    <name type="scientific">Fannyhessea vaginae PB189-T1-4</name>
    <dbReference type="NCBI Taxonomy" id="866774"/>
    <lineage>
        <taxon>Bacteria</taxon>
        <taxon>Bacillati</taxon>
        <taxon>Actinomycetota</taxon>
        <taxon>Coriobacteriia</taxon>
        <taxon>Coriobacteriales</taxon>
        <taxon>Atopobiaceae</taxon>
        <taxon>Fannyhessea</taxon>
    </lineage>
</organism>
<feature type="domain" description="Major facilitator superfamily (MFS) profile" evidence="7">
    <location>
        <begin position="37"/>
        <end position="434"/>
    </location>
</feature>
<evidence type="ECO:0000313" key="9">
    <source>
        <dbReference type="Proteomes" id="UP000004431"/>
    </source>
</evidence>
<evidence type="ECO:0000256" key="6">
    <source>
        <dbReference type="SAM" id="Phobius"/>
    </source>
</evidence>
<feature type="transmembrane region" description="Helical" evidence="6">
    <location>
        <begin position="343"/>
        <end position="362"/>
    </location>
</feature>
<keyword evidence="5 6" id="KW-0472">Membrane</keyword>
<dbReference type="Pfam" id="PF07690">
    <property type="entry name" value="MFS_1"/>
    <property type="match status" value="1"/>
</dbReference>
<dbReference type="CDD" id="cd06173">
    <property type="entry name" value="MFS_MefA_like"/>
    <property type="match status" value="1"/>
</dbReference>
<accession>A0ABP2J445</accession>
<dbReference type="SUPFAM" id="SSF103473">
    <property type="entry name" value="MFS general substrate transporter"/>
    <property type="match status" value="1"/>
</dbReference>
<keyword evidence="3 6" id="KW-0812">Transmembrane</keyword>
<name>A0ABP2J445_9ACTN</name>
<sequence>MWRRAVFLHAISRLDITMIFETSRGRSVLLCHSWQFKLCFVWGGELVSTLTSSILQMGLIWHLALTTGSSSLLSLASLAGFLPIALFGILAGAVVDRLPLKRVLIGADLFIAAVGAALAIASLAGSLPAWLILIALFLRAVGTSFYTPASQSLTPHLAPPEHLVRLSGVTQAIQSGGYILGAALAAVIYPVAGITAMIVLDVLGALFASLAVLAAQIDAGGLDEADRSLSFSNKVRELFSEISDGYKLIREYRGLFALLWCGFVFAFAFSPLAALFPIMTLGHFGGSTGDAALVEILFSAGMLAGSGILAATGGFRNRSFTMVAAIAGFGIAAIVSGSLGPSLFAAFLPVSFLMGACSPLYAGTQTALMQEQIPPEYLGRVFGLYGTIMAWAMPMGLAAPSVFADLLGAPLWFVGSGATMVLLAMAMLLAPSVRNAGKRDTGQIQ</sequence>
<dbReference type="Proteomes" id="UP000004431">
    <property type="component" value="Unassembled WGS sequence"/>
</dbReference>
<dbReference type="PROSITE" id="PS50850">
    <property type="entry name" value="MFS"/>
    <property type="match status" value="1"/>
</dbReference>
<evidence type="ECO:0000256" key="3">
    <source>
        <dbReference type="ARBA" id="ARBA00022692"/>
    </source>
</evidence>
<keyword evidence="9" id="KW-1185">Reference proteome</keyword>
<dbReference type="PANTHER" id="PTHR23513">
    <property type="entry name" value="INTEGRAL MEMBRANE EFFLUX PROTEIN-RELATED"/>
    <property type="match status" value="1"/>
</dbReference>
<feature type="transmembrane region" description="Helical" evidence="6">
    <location>
        <begin position="382"/>
        <end position="403"/>
    </location>
</feature>
<keyword evidence="4 6" id="KW-1133">Transmembrane helix</keyword>
<proteinExistence type="predicted"/>
<feature type="transmembrane region" description="Helical" evidence="6">
    <location>
        <begin position="255"/>
        <end position="279"/>
    </location>
</feature>
<dbReference type="InterPro" id="IPR011701">
    <property type="entry name" value="MFS"/>
</dbReference>
<evidence type="ECO:0000259" key="7">
    <source>
        <dbReference type="PROSITE" id="PS50850"/>
    </source>
</evidence>
<evidence type="ECO:0000256" key="5">
    <source>
        <dbReference type="ARBA" id="ARBA00023136"/>
    </source>
</evidence>
<dbReference type="EMBL" id="AEDQ01000023">
    <property type="protein sequence ID" value="EFL43980.1"/>
    <property type="molecule type" value="Genomic_DNA"/>
</dbReference>
<feature type="transmembrane region" description="Helical" evidence="6">
    <location>
        <begin position="291"/>
        <end position="312"/>
    </location>
</feature>
<feature type="transmembrane region" description="Helical" evidence="6">
    <location>
        <begin position="39"/>
        <end position="64"/>
    </location>
</feature>
<comment type="caution">
    <text evidence="8">The sequence shown here is derived from an EMBL/GenBank/DDBJ whole genome shotgun (WGS) entry which is preliminary data.</text>
</comment>
<evidence type="ECO:0000256" key="4">
    <source>
        <dbReference type="ARBA" id="ARBA00022989"/>
    </source>
</evidence>